<sequence>MNAVMTQVAASDHIQRYDAIRRRNAESAYNRNVQYNGQNQKTVEDLESLLRGKKEPENVQPERQEFQQLGAGQVKQIALPVGKTLEETIDLWRDVRTEAVSEQQPTTADYQLAATASAKIRQTETQIALEKLAQSNIEMASVQEQVNTAKAKAVSMELPSGPERELLILQKRYEQAISSYSFQVHMKQKGFEIDRPSFYKIA</sequence>
<name>A0A921G1N4_SPOPS</name>
<organism evidence="1 2">
    <name type="scientific">Sporosarcina psychrophila</name>
    <name type="common">Bacillus psychrophilus</name>
    <dbReference type="NCBI Taxonomy" id="1476"/>
    <lineage>
        <taxon>Bacteria</taxon>
        <taxon>Bacillati</taxon>
        <taxon>Bacillota</taxon>
        <taxon>Bacilli</taxon>
        <taxon>Bacillales</taxon>
        <taxon>Caryophanaceae</taxon>
        <taxon>Sporosarcina</taxon>
    </lineage>
</organism>
<evidence type="ECO:0000313" key="1">
    <source>
        <dbReference type="EMBL" id="HJF33815.1"/>
    </source>
</evidence>
<protein>
    <submittedName>
        <fullName evidence="1">Uncharacterized protein</fullName>
    </submittedName>
</protein>
<dbReference type="AlphaFoldDB" id="A0A921G1N4"/>
<reference evidence="1" key="1">
    <citation type="journal article" date="2021" name="PeerJ">
        <title>Extensive microbial diversity within the chicken gut microbiome revealed by metagenomics and culture.</title>
        <authorList>
            <person name="Gilroy R."/>
            <person name="Ravi A."/>
            <person name="Getino M."/>
            <person name="Pursley I."/>
            <person name="Horton D.L."/>
            <person name="Alikhan N.F."/>
            <person name="Baker D."/>
            <person name="Gharbi K."/>
            <person name="Hall N."/>
            <person name="Watson M."/>
            <person name="Adriaenssens E.M."/>
            <person name="Foster-Nyarko E."/>
            <person name="Jarju S."/>
            <person name="Secka A."/>
            <person name="Antonio M."/>
            <person name="Oren A."/>
            <person name="Chaudhuri R.R."/>
            <person name="La Ragione R."/>
            <person name="Hildebrand F."/>
            <person name="Pallen M.J."/>
        </authorList>
    </citation>
    <scope>NUCLEOTIDE SEQUENCE</scope>
    <source>
        <strain evidence="1">CHK171-7178</strain>
    </source>
</reference>
<dbReference type="Proteomes" id="UP000698173">
    <property type="component" value="Unassembled WGS sequence"/>
</dbReference>
<proteinExistence type="predicted"/>
<reference evidence="1" key="2">
    <citation type="submission" date="2021-09" db="EMBL/GenBank/DDBJ databases">
        <authorList>
            <person name="Gilroy R."/>
        </authorList>
    </citation>
    <scope>NUCLEOTIDE SEQUENCE</scope>
    <source>
        <strain evidence="1">CHK171-7178</strain>
    </source>
</reference>
<comment type="caution">
    <text evidence="1">The sequence shown here is derived from an EMBL/GenBank/DDBJ whole genome shotgun (WGS) entry which is preliminary data.</text>
</comment>
<accession>A0A921G1N4</accession>
<evidence type="ECO:0000313" key="2">
    <source>
        <dbReference type="Proteomes" id="UP000698173"/>
    </source>
</evidence>
<gene>
    <name evidence="1" type="ORF">K8V56_18770</name>
</gene>
<dbReference type="EMBL" id="DYWT01000281">
    <property type="protein sequence ID" value="HJF33815.1"/>
    <property type="molecule type" value="Genomic_DNA"/>
</dbReference>